<comment type="caution">
    <text evidence="2">The sequence shown here is derived from an EMBL/GenBank/DDBJ whole genome shotgun (WGS) entry which is preliminary data.</text>
</comment>
<sequence>MHARQSRGGREEEERPLPIRSRADHASRGLRSYQEAADWPEDKGKLTFLCPWPLVAGKGSGNTGFGEDRGRPQWIERRSHSQLLDAREKVGIPRARVTDANSLEAGTSPKSAKKMFCGGYVTFRSKCSPECSLITVRLVIGVFRSIANGLP</sequence>
<reference evidence="2" key="1">
    <citation type="submission" date="2023-06" db="EMBL/GenBank/DDBJ databases">
        <title>Genomic analysis of the entomopathogenic nematode Steinernema hermaphroditum.</title>
        <authorList>
            <person name="Schwarz E.M."/>
            <person name="Heppert J.K."/>
            <person name="Baniya A."/>
            <person name="Schwartz H.T."/>
            <person name="Tan C.-H."/>
            <person name="Antoshechkin I."/>
            <person name="Sternberg P.W."/>
            <person name="Goodrich-Blair H."/>
            <person name="Dillman A.R."/>
        </authorList>
    </citation>
    <scope>NUCLEOTIDE SEQUENCE</scope>
    <source>
        <strain evidence="2">PS9179</strain>
        <tissue evidence="2">Whole animal</tissue>
    </source>
</reference>
<protein>
    <submittedName>
        <fullName evidence="2">Uncharacterized protein</fullName>
    </submittedName>
</protein>
<evidence type="ECO:0000313" key="2">
    <source>
        <dbReference type="EMBL" id="KAK0410467.1"/>
    </source>
</evidence>
<proteinExistence type="predicted"/>
<feature type="compositionally biased region" description="Basic and acidic residues" evidence="1">
    <location>
        <begin position="8"/>
        <end position="27"/>
    </location>
</feature>
<gene>
    <name evidence="2" type="ORF">QR680_005144</name>
</gene>
<evidence type="ECO:0000256" key="1">
    <source>
        <dbReference type="SAM" id="MobiDB-lite"/>
    </source>
</evidence>
<accession>A0AA39HQZ9</accession>
<keyword evidence="3" id="KW-1185">Reference proteome</keyword>
<dbReference type="EMBL" id="JAUCMV010000003">
    <property type="protein sequence ID" value="KAK0410467.1"/>
    <property type="molecule type" value="Genomic_DNA"/>
</dbReference>
<organism evidence="2 3">
    <name type="scientific">Steinernema hermaphroditum</name>
    <dbReference type="NCBI Taxonomy" id="289476"/>
    <lineage>
        <taxon>Eukaryota</taxon>
        <taxon>Metazoa</taxon>
        <taxon>Ecdysozoa</taxon>
        <taxon>Nematoda</taxon>
        <taxon>Chromadorea</taxon>
        <taxon>Rhabditida</taxon>
        <taxon>Tylenchina</taxon>
        <taxon>Panagrolaimomorpha</taxon>
        <taxon>Strongyloidoidea</taxon>
        <taxon>Steinernematidae</taxon>
        <taxon>Steinernema</taxon>
    </lineage>
</organism>
<evidence type="ECO:0000313" key="3">
    <source>
        <dbReference type="Proteomes" id="UP001175271"/>
    </source>
</evidence>
<name>A0AA39HQZ9_9BILA</name>
<feature type="region of interest" description="Disordered" evidence="1">
    <location>
        <begin position="1"/>
        <end position="36"/>
    </location>
</feature>
<dbReference type="AlphaFoldDB" id="A0AA39HQZ9"/>
<dbReference type="Proteomes" id="UP001175271">
    <property type="component" value="Unassembled WGS sequence"/>
</dbReference>